<dbReference type="Proteomes" id="UP000244856">
    <property type="component" value="Unassembled WGS sequence"/>
</dbReference>
<dbReference type="RefSeq" id="WP_085107242.1">
    <property type="nucleotide sequence ID" value="NZ_CP080594.1"/>
</dbReference>
<evidence type="ECO:0000313" key="2">
    <source>
        <dbReference type="Proteomes" id="UP000244856"/>
    </source>
</evidence>
<sequence length="184" mass="20892">MKLIDLLVQELPKCGGWPEGYNVISTNGYGQAWCYSINASGKTSGKELYIRSSEEGHVTREQYEAALQHPVWDGEGLPPVGCECEFFDCEKWFKVTMMYGGSQLVVLYDHDNQIERSFSTSRIDGKFRPICSEADKKRDEVGLALYHAINWNDEGELVSPKRMEDYKKAYDAIAAGKIPHIRIE</sequence>
<protein>
    <submittedName>
        <fullName evidence="1">Uncharacterized protein</fullName>
    </submittedName>
</protein>
<evidence type="ECO:0000313" key="1">
    <source>
        <dbReference type="EMBL" id="PUW06851.1"/>
    </source>
</evidence>
<proteinExistence type="predicted"/>
<reference evidence="1 2" key="1">
    <citation type="submission" date="2017-04" db="EMBL/GenBank/DDBJ databases">
        <title>Cronobacter sakazakii, ST83 Lineage Isolates.</title>
        <authorList>
            <person name="Chase H."/>
            <person name="Tall B."/>
            <person name="Gopinath G."/>
            <person name="Lehner A."/>
        </authorList>
    </citation>
    <scope>NUCLEOTIDE SEQUENCE [LARGE SCALE GENOMIC DNA]</scope>
    <source>
        <strain evidence="1 2">MOD1_Comp15</strain>
    </source>
</reference>
<dbReference type="AlphaFoldDB" id="A0AA45C2Z5"/>
<dbReference type="EMBL" id="NCTU01000002">
    <property type="protein sequence ID" value="PUW06851.1"/>
    <property type="molecule type" value="Genomic_DNA"/>
</dbReference>
<organism evidence="1 2">
    <name type="scientific">Cronobacter sakazakii</name>
    <name type="common">Enterobacter sakazakii</name>
    <dbReference type="NCBI Taxonomy" id="28141"/>
    <lineage>
        <taxon>Bacteria</taxon>
        <taxon>Pseudomonadati</taxon>
        <taxon>Pseudomonadota</taxon>
        <taxon>Gammaproteobacteria</taxon>
        <taxon>Enterobacterales</taxon>
        <taxon>Enterobacteriaceae</taxon>
        <taxon>Cronobacter</taxon>
    </lineage>
</organism>
<name>A0AA45C2Z5_CROSK</name>
<comment type="caution">
    <text evidence="1">The sequence shown here is derived from an EMBL/GenBank/DDBJ whole genome shotgun (WGS) entry which is preliminary data.</text>
</comment>
<accession>A0AA45C2Z5</accession>
<gene>
    <name evidence="1" type="ORF">B7T07_00905</name>
</gene>